<proteinExistence type="predicted"/>
<dbReference type="SUPFAM" id="SSF109854">
    <property type="entry name" value="DinB/YfiT-like putative metalloenzymes"/>
    <property type="match status" value="1"/>
</dbReference>
<dbReference type="InterPro" id="IPR034660">
    <property type="entry name" value="DinB/YfiT-like"/>
</dbReference>
<name>A0A517P3D2_9BACT</name>
<dbReference type="OrthoDB" id="268680at2"/>
<dbReference type="Proteomes" id="UP000319817">
    <property type="component" value="Chromosome"/>
</dbReference>
<keyword evidence="2" id="KW-1185">Reference proteome</keyword>
<dbReference type="EMBL" id="CP036526">
    <property type="protein sequence ID" value="QDT13890.1"/>
    <property type="molecule type" value="Genomic_DNA"/>
</dbReference>
<dbReference type="RefSeq" id="WP_145421837.1">
    <property type="nucleotide sequence ID" value="NZ_CP036526.1"/>
</dbReference>
<protein>
    <recommendedName>
        <fullName evidence="3">DinB superfamily protein</fullName>
    </recommendedName>
</protein>
<dbReference type="Gene3D" id="1.20.120.450">
    <property type="entry name" value="dinb family like domain"/>
    <property type="match status" value="1"/>
</dbReference>
<sequence length="173" mass="18802">MSNFGPMIAESAQLALGYAERLLKDVTPEQFARFAKVGDTVIQSNHPAFIYGHLSLYACRVVEGCGQDASSLQPSEDFERAFSKDAQCVDDTEGSIYPPMDVVTKAFFDGYGAAVEALKQAPDDVFTKENPNEAMRGKFPTQGGLFDFYVGGHVMLHIGQLSAWRRAIGLGPA</sequence>
<gene>
    <name evidence="1" type="ORF">K239x_59100</name>
</gene>
<evidence type="ECO:0000313" key="2">
    <source>
        <dbReference type="Proteomes" id="UP000319817"/>
    </source>
</evidence>
<reference evidence="1 2" key="1">
    <citation type="submission" date="2019-02" db="EMBL/GenBank/DDBJ databases">
        <title>Deep-cultivation of Planctomycetes and their phenomic and genomic characterization uncovers novel biology.</title>
        <authorList>
            <person name="Wiegand S."/>
            <person name="Jogler M."/>
            <person name="Boedeker C."/>
            <person name="Pinto D."/>
            <person name="Vollmers J."/>
            <person name="Rivas-Marin E."/>
            <person name="Kohn T."/>
            <person name="Peeters S.H."/>
            <person name="Heuer A."/>
            <person name="Rast P."/>
            <person name="Oberbeckmann S."/>
            <person name="Bunk B."/>
            <person name="Jeske O."/>
            <person name="Meyerdierks A."/>
            <person name="Storesund J.E."/>
            <person name="Kallscheuer N."/>
            <person name="Luecker S."/>
            <person name="Lage O.M."/>
            <person name="Pohl T."/>
            <person name="Merkel B.J."/>
            <person name="Hornburger P."/>
            <person name="Mueller R.-W."/>
            <person name="Bruemmer F."/>
            <person name="Labrenz M."/>
            <person name="Spormann A.M."/>
            <person name="Op den Camp H."/>
            <person name="Overmann J."/>
            <person name="Amann R."/>
            <person name="Jetten M.S.M."/>
            <person name="Mascher T."/>
            <person name="Medema M.H."/>
            <person name="Devos D.P."/>
            <person name="Kaster A.-K."/>
            <person name="Ovreas L."/>
            <person name="Rohde M."/>
            <person name="Galperin M.Y."/>
            <person name="Jogler C."/>
        </authorList>
    </citation>
    <scope>NUCLEOTIDE SEQUENCE [LARGE SCALE GENOMIC DNA]</scope>
    <source>
        <strain evidence="1 2">K23_9</strain>
    </source>
</reference>
<organism evidence="1 2">
    <name type="scientific">Stieleria marina</name>
    <dbReference type="NCBI Taxonomy" id="1930275"/>
    <lineage>
        <taxon>Bacteria</taxon>
        <taxon>Pseudomonadati</taxon>
        <taxon>Planctomycetota</taxon>
        <taxon>Planctomycetia</taxon>
        <taxon>Pirellulales</taxon>
        <taxon>Pirellulaceae</taxon>
        <taxon>Stieleria</taxon>
    </lineage>
</organism>
<evidence type="ECO:0000313" key="1">
    <source>
        <dbReference type="EMBL" id="QDT13890.1"/>
    </source>
</evidence>
<accession>A0A517P3D2</accession>
<evidence type="ECO:0008006" key="3">
    <source>
        <dbReference type="Google" id="ProtNLM"/>
    </source>
</evidence>
<dbReference type="AlphaFoldDB" id="A0A517P3D2"/>